<dbReference type="EMBL" id="JACHGN010000001">
    <property type="protein sequence ID" value="MBB5130507.1"/>
    <property type="molecule type" value="Genomic_DNA"/>
</dbReference>
<name>A0A840NZS4_9ACTN</name>
<proteinExistence type="predicted"/>
<gene>
    <name evidence="1" type="ORF">HNP84_000195</name>
</gene>
<dbReference type="Proteomes" id="UP000578449">
    <property type="component" value="Unassembled WGS sequence"/>
</dbReference>
<sequence>MAQIDPILPQAIGKLSDIFMAALGATRSASRRDNPFWTVRIHRDRHLGGDRLIDADMSANTVDIMLPRCLVTTDVVRELGKHGTEVLRWFIATTPIVGAGARLSIPVPRLTRW</sequence>
<reference evidence="1 2" key="1">
    <citation type="submission" date="2020-08" db="EMBL/GenBank/DDBJ databases">
        <title>Genomic Encyclopedia of Type Strains, Phase IV (KMG-IV): sequencing the most valuable type-strain genomes for metagenomic binning, comparative biology and taxonomic classification.</title>
        <authorList>
            <person name="Goeker M."/>
        </authorList>
    </citation>
    <scope>NUCLEOTIDE SEQUENCE [LARGE SCALE GENOMIC DNA]</scope>
    <source>
        <strain evidence="1 2">DSM 45615</strain>
    </source>
</reference>
<comment type="caution">
    <text evidence="1">The sequence shown here is derived from an EMBL/GenBank/DDBJ whole genome shotgun (WGS) entry which is preliminary data.</text>
</comment>
<evidence type="ECO:0000313" key="2">
    <source>
        <dbReference type="Proteomes" id="UP000578449"/>
    </source>
</evidence>
<organism evidence="1 2">
    <name type="scientific">Thermocatellispora tengchongensis</name>
    <dbReference type="NCBI Taxonomy" id="1073253"/>
    <lineage>
        <taxon>Bacteria</taxon>
        <taxon>Bacillati</taxon>
        <taxon>Actinomycetota</taxon>
        <taxon>Actinomycetes</taxon>
        <taxon>Streptosporangiales</taxon>
        <taxon>Streptosporangiaceae</taxon>
        <taxon>Thermocatellispora</taxon>
    </lineage>
</organism>
<evidence type="ECO:0000313" key="1">
    <source>
        <dbReference type="EMBL" id="MBB5130507.1"/>
    </source>
</evidence>
<dbReference type="RefSeq" id="WP_185047385.1">
    <property type="nucleotide sequence ID" value="NZ_BAABIX010000006.1"/>
</dbReference>
<protein>
    <submittedName>
        <fullName evidence="1">Uncharacterized protein</fullName>
    </submittedName>
</protein>
<keyword evidence="2" id="KW-1185">Reference proteome</keyword>
<accession>A0A840NZS4</accession>
<dbReference type="AlphaFoldDB" id="A0A840NZS4"/>